<accession>A0AB40C0T6</accession>
<dbReference type="Pfam" id="PF20665">
    <property type="entry name" value="Zw10_middle"/>
    <property type="match status" value="1"/>
</dbReference>
<dbReference type="Pfam" id="PF22766">
    <property type="entry name" value="ZW10_C2"/>
    <property type="match status" value="1"/>
</dbReference>
<dbReference type="GO" id="GO:0007094">
    <property type="term" value="P:mitotic spindle assembly checkpoint signaling"/>
    <property type="evidence" value="ECO:0007669"/>
    <property type="project" value="TreeGrafter"/>
</dbReference>
<dbReference type="Proteomes" id="UP001515500">
    <property type="component" value="Chromosome 9"/>
</dbReference>
<organism evidence="4 5">
    <name type="scientific">Dioscorea cayennensis subsp. rotundata</name>
    <name type="common">White Guinea yam</name>
    <name type="synonym">Dioscorea rotundata</name>
    <dbReference type="NCBI Taxonomy" id="55577"/>
    <lineage>
        <taxon>Eukaryota</taxon>
        <taxon>Viridiplantae</taxon>
        <taxon>Streptophyta</taxon>
        <taxon>Embryophyta</taxon>
        <taxon>Tracheophyta</taxon>
        <taxon>Spermatophyta</taxon>
        <taxon>Magnoliopsida</taxon>
        <taxon>Liliopsida</taxon>
        <taxon>Dioscoreales</taxon>
        <taxon>Dioscoreaceae</taxon>
        <taxon>Dioscorea</taxon>
    </lineage>
</organism>
<evidence type="ECO:0000259" key="1">
    <source>
        <dbReference type="Pfam" id="PF20665"/>
    </source>
</evidence>
<protein>
    <submittedName>
        <fullName evidence="5">LOW QUALITY PROTEIN: centromere/kinetochore protein zw10 homolog</fullName>
    </submittedName>
</protein>
<dbReference type="InterPro" id="IPR055148">
    <property type="entry name" value="ZW10_C_2"/>
</dbReference>
<dbReference type="PANTHER" id="PTHR12205">
    <property type="entry name" value="CENTROMERE/KINETOCHORE PROTEIN ZW10"/>
    <property type="match status" value="1"/>
</dbReference>
<dbReference type="InterPro" id="IPR048343">
    <property type="entry name" value="ZW10_C"/>
</dbReference>
<dbReference type="Pfam" id="PF20666">
    <property type="entry name" value="ZW10_C"/>
    <property type="match status" value="1"/>
</dbReference>
<feature type="domain" description="Centromere/kinetochore protein zw10 middle" evidence="1">
    <location>
        <begin position="173"/>
        <end position="409"/>
    </location>
</feature>
<dbReference type="GO" id="GO:0005737">
    <property type="term" value="C:cytoplasm"/>
    <property type="evidence" value="ECO:0007669"/>
    <property type="project" value="GOC"/>
</dbReference>
<dbReference type="Gene3D" id="1.10.357.150">
    <property type="match status" value="1"/>
</dbReference>
<dbReference type="GO" id="GO:1990423">
    <property type="term" value="C:RZZ complex"/>
    <property type="evidence" value="ECO:0007669"/>
    <property type="project" value="TreeGrafter"/>
</dbReference>
<keyword evidence="4" id="KW-1185">Reference proteome</keyword>
<evidence type="ECO:0000259" key="2">
    <source>
        <dbReference type="Pfam" id="PF20666"/>
    </source>
</evidence>
<name>A0AB40C0T6_DIOCR</name>
<dbReference type="InterPro" id="IPR048344">
    <property type="entry name" value="Zw10_middle"/>
</dbReference>
<dbReference type="InterPro" id="IPR046362">
    <property type="entry name" value="Zw10/DSL1_C_sf"/>
</dbReference>
<evidence type="ECO:0000313" key="5">
    <source>
        <dbReference type="RefSeq" id="XP_039132254.1"/>
    </source>
</evidence>
<feature type="domain" description="Centromere/kinetochore protein zw10 C-terminal" evidence="2">
    <location>
        <begin position="444"/>
        <end position="571"/>
    </location>
</feature>
<feature type="domain" description="ZW10 C-terminal helical" evidence="3">
    <location>
        <begin position="596"/>
        <end position="754"/>
    </location>
</feature>
<dbReference type="GeneID" id="120269029"/>
<evidence type="ECO:0000313" key="4">
    <source>
        <dbReference type="Proteomes" id="UP001515500"/>
    </source>
</evidence>
<dbReference type="PANTHER" id="PTHR12205:SF0">
    <property type="entry name" value="CENTROMERE_KINETOCHORE PROTEIN ZW10 HOMOLOG"/>
    <property type="match status" value="1"/>
</dbReference>
<reference evidence="5" key="1">
    <citation type="submission" date="2025-08" db="UniProtKB">
        <authorList>
            <consortium name="RefSeq"/>
        </authorList>
    </citation>
    <scope>IDENTIFICATION</scope>
</reference>
<dbReference type="RefSeq" id="XP_039132254.1">
    <property type="nucleotide sequence ID" value="XM_039276320.1"/>
</dbReference>
<dbReference type="GO" id="GO:0006888">
    <property type="term" value="P:endoplasmic reticulum to Golgi vesicle-mediated transport"/>
    <property type="evidence" value="ECO:0007669"/>
    <property type="project" value="TreeGrafter"/>
</dbReference>
<gene>
    <name evidence="5" type="primary">LOC120269029</name>
</gene>
<dbReference type="AlphaFoldDB" id="A0AB40C0T6"/>
<evidence type="ECO:0000259" key="3">
    <source>
        <dbReference type="Pfam" id="PF22766"/>
    </source>
</evidence>
<proteinExistence type="predicted"/>
<sequence>MDVLLGSIDVRELLSTHDFDEASPLSAPDLRLLIDRLQVRSIHIQDKVRDYVLSHRHDFTDIFSRCSDAASNADAVAASLSDALRVLSDRPIDLEIRDLVGEIRSKRRELEERREALAVVRTISCLSERLKSAREDLVAGRLVEAAETVRDLKGALFVGDEHGEQEPAVFGLLRDDWNGCFDELQNVLSRSAENAVQFEVEDGKLVLKCWWSIGDRKDIKLHTVLEAMEVVGILNYGLAKVADLMIKHVMKPAVSNGSMNVFVEELSQDDVDKPQAILSLIPSSDAEECPDGSAIYARIIQVIKFIYKFICLQNGSWIHCFGRLMWSRLSDLIISHFLSKAVPEDASKVVDFESVMKHTAEFETMLKEMKFISSNDSSEEKLSHFTHNVEVHFASRKRKEILSKARNILLQFDHEFSSESTSKQFSPASGCTEGFSEYEVNLLFQPEKCFISKAASQLMNLVHEALKDACLSSTRVGKEFYHAARDSLLLYKAIIPVKLEKQLDSISQSAMVMYNDCVYLAQEILGLSFEYRAGLPNNLKEQVVFVDLASNFNQMAEGILLKQVKLVDINLEEALLGANGFQNTHQPQQFELAKFSIDQVVFILEKIHIMWMPLMPASVYKRTMCTILDFVFSEITKDMLLLDDMAAEETLQLQRLIHITLENLSSLFDSITADVNEREKPSKKHIWDQLDKMIPSLSKFRKLADLLDMPLKSITSTWESGELANCGFTSSEVENFIKAIFTDSPLRKECLWRIQSINF</sequence>